<evidence type="ECO:0000313" key="6">
    <source>
        <dbReference type="Proteomes" id="UP001231166"/>
    </source>
</evidence>
<feature type="region of interest" description="Disordered" evidence="1">
    <location>
        <begin position="59"/>
        <end position="101"/>
    </location>
</feature>
<dbReference type="EMBL" id="JAPWIS010000018">
    <property type="protein sequence ID" value="MCZ4587878.1"/>
    <property type="molecule type" value="Genomic_DNA"/>
</dbReference>
<accession>A0AAX3YFY6</accession>
<evidence type="ECO:0000256" key="1">
    <source>
        <dbReference type="SAM" id="MobiDB-lite"/>
    </source>
</evidence>
<keyword evidence="5" id="KW-1185">Reference proteome</keyword>
<protein>
    <submittedName>
        <fullName evidence="4">Transposase</fullName>
    </submittedName>
</protein>
<reference evidence="3" key="1">
    <citation type="submission" date="2022-12" db="EMBL/GenBank/DDBJ databases">
        <authorList>
            <person name="Krivoruchko A.V."/>
            <person name="Elkin A."/>
        </authorList>
    </citation>
    <scope>NUCLEOTIDE SEQUENCE</scope>
    <source>
        <strain evidence="3">IEGM 249</strain>
    </source>
</reference>
<dbReference type="RefSeq" id="WP_259465656.1">
    <property type="nucleotide sequence ID" value="NZ_CP082160.1"/>
</dbReference>
<feature type="compositionally biased region" description="Low complexity" evidence="1">
    <location>
        <begin position="145"/>
        <end position="158"/>
    </location>
</feature>
<evidence type="ECO:0000313" key="5">
    <source>
        <dbReference type="Proteomes" id="UP001066327"/>
    </source>
</evidence>
<dbReference type="InterPro" id="IPR003346">
    <property type="entry name" value="Transposase_20"/>
</dbReference>
<dbReference type="GO" id="GO:0006313">
    <property type="term" value="P:DNA transposition"/>
    <property type="evidence" value="ECO:0007669"/>
    <property type="project" value="InterPro"/>
</dbReference>
<sequence>MCGHAATFAGYTGTAPIEAFSGDVVRHRLSRAGDRQPNCALHTMAITQIGRDTPGRALLPNGNAPPERVTGKRCAAGRGGSRTSPVGSFSATRRQSWRQTREDTWGRLYRPARQADTPHTGPVTSLTHQIPPYNRSHRFGFDTESGTTSSGGSRTASADPHALGPMSDQLPARCPERLGRCRSRAAPADDGVPQLGVAGLRRPGRRQLLAHQVGTATQTRGALGDGSRPGNLDRSCSLWFSY</sequence>
<organism evidence="4 6">
    <name type="scientific">Rhodococcus opacus</name>
    <name type="common">Nocardia opaca</name>
    <dbReference type="NCBI Taxonomy" id="37919"/>
    <lineage>
        <taxon>Bacteria</taxon>
        <taxon>Bacillati</taxon>
        <taxon>Actinomycetota</taxon>
        <taxon>Actinomycetes</taxon>
        <taxon>Mycobacteriales</taxon>
        <taxon>Nocardiaceae</taxon>
        <taxon>Rhodococcus</taxon>
    </lineage>
</organism>
<dbReference type="GO" id="GO:0004803">
    <property type="term" value="F:transposase activity"/>
    <property type="evidence" value="ECO:0007669"/>
    <property type="project" value="InterPro"/>
</dbReference>
<dbReference type="Proteomes" id="UP001066327">
    <property type="component" value="Unassembled WGS sequence"/>
</dbReference>
<proteinExistence type="predicted"/>
<name>A0AAX3YFY6_RHOOP</name>
<dbReference type="AlphaFoldDB" id="A0AAX3YFY6"/>
<dbReference type="Pfam" id="PF02371">
    <property type="entry name" value="Transposase_20"/>
    <property type="match status" value="1"/>
</dbReference>
<dbReference type="Proteomes" id="UP001231166">
    <property type="component" value="Chromosome"/>
</dbReference>
<dbReference type="GO" id="GO:0003677">
    <property type="term" value="F:DNA binding"/>
    <property type="evidence" value="ECO:0007669"/>
    <property type="project" value="InterPro"/>
</dbReference>
<dbReference type="EMBL" id="CP130953">
    <property type="protein sequence ID" value="WLF47018.1"/>
    <property type="molecule type" value="Genomic_DNA"/>
</dbReference>
<evidence type="ECO:0000313" key="3">
    <source>
        <dbReference type="EMBL" id="MCZ4587878.1"/>
    </source>
</evidence>
<feature type="compositionally biased region" description="Polar residues" evidence="1">
    <location>
        <begin position="81"/>
        <end position="98"/>
    </location>
</feature>
<reference evidence="4" key="2">
    <citation type="submission" date="2023-07" db="EMBL/GenBank/DDBJ databases">
        <title>Genomic analysis of Rhodococcus opacus VOC-14 with glycol ethers degradation activity.</title>
        <authorList>
            <person name="Narkevich D.A."/>
            <person name="Hlushen A.M."/>
            <person name="Akhremchuk A.E."/>
            <person name="Sikolenko M.A."/>
            <person name="Valentovich L.N."/>
        </authorList>
    </citation>
    <scope>NUCLEOTIDE SEQUENCE</scope>
    <source>
        <strain evidence="4">VOC-14</strain>
    </source>
</reference>
<evidence type="ECO:0000259" key="2">
    <source>
        <dbReference type="Pfam" id="PF02371"/>
    </source>
</evidence>
<gene>
    <name evidence="3" type="ORF">O4328_30020</name>
    <name evidence="4" type="ORF">Q5707_35000</name>
</gene>
<evidence type="ECO:0000313" key="4">
    <source>
        <dbReference type="EMBL" id="WLF47018.1"/>
    </source>
</evidence>
<feature type="domain" description="Transposase IS116/IS110/IS902 C-terminal" evidence="2">
    <location>
        <begin position="4"/>
        <end position="51"/>
    </location>
</feature>
<feature type="region of interest" description="Disordered" evidence="1">
    <location>
        <begin position="113"/>
        <end position="171"/>
    </location>
</feature>